<dbReference type="NCBIfam" id="TIGR02734">
    <property type="entry name" value="crtI_fam"/>
    <property type="match status" value="1"/>
</dbReference>
<evidence type="ECO:0000256" key="4">
    <source>
        <dbReference type="ARBA" id="ARBA00023002"/>
    </source>
</evidence>
<evidence type="ECO:0000313" key="8">
    <source>
        <dbReference type="Proteomes" id="UP000183812"/>
    </source>
</evidence>
<feature type="domain" description="Amine oxidase" evidence="6">
    <location>
        <begin position="14"/>
        <end position="486"/>
    </location>
</feature>
<sequence>MRSETDVVVIGAGMGGLAAAIGAAAAGLRVTVVEAGDAPGGKARAVPTPGGPADTGPTVLTMRHVLDGLFAACGTRAEEHLTLIPLPRLARHFWPDGSSLDLFTDTEANIEAIRAFAGDKEAAAFRRFDHLSVGLWDAFHRSVIAAPKPDLLRIAAATATHPQLWPALRPGLTMRDLLAHHFKDPRLAQLFGRYATYVGGRPGATPAVLSLIWQAEVQGVWAIREGMHGVAAALARVAEAKGVRFHYGAKAKRIVRKEGRVSAVEIETGASIPCGACIFNGDPGALRDGLLGAAARASMEKSPRPAPSLSAWVWAFGATPIGVDLAHHNVFFTADPELEFGPIGAGEMPEEPTLYICAQDREMQAPVPEIERFEIIMNGPAGHQPFPQEEAQCRARTFPMLAAMGLTFSPDPETRALTTPALLSRRFPGSLGAIYGGSPEGTLATFRRPLARTGLKGLYLAGGGTHPGAGVPMALTSGTHAARALLADRISAAK</sequence>
<dbReference type="Gene3D" id="3.50.50.60">
    <property type="entry name" value="FAD/NAD(P)-binding domain"/>
    <property type="match status" value="2"/>
</dbReference>
<name>A0A1G7GGJ1_RHOCA</name>
<dbReference type="GO" id="GO:0016117">
    <property type="term" value="P:carotenoid biosynthetic process"/>
    <property type="evidence" value="ECO:0007669"/>
    <property type="project" value="UniProtKB-KW"/>
</dbReference>
<evidence type="ECO:0000256" key="5">
    <source>
        <dbReference type="RuleBase" id="RU362075"/>
    </source>
</evidence>
<dbReference type="InterPro" id="IPR014105">
    <property type="entry name" value="Carotenoid/retinoid_OxRdtase"/>
</dbReference>
<dbReference type="SUPFAM" id="SSF51905">
    <property type="entry name" value="FAD/NAD(P)-binding domain"/>
    <property type="match status" value="1"/>
</dbReference>
<keyword evidence="3 5" id="KW-0125">Carotenoid biosynthesis</keyword>
<dbReference type="InterPro" id="IPR036188">
    <property type="entry name" value="FAD/NAD-bd_sf"/>
</dbReference>
<dbReference type="PANTHER" id="PTHR43734:SF7">
    <property type="entry name" value="4,4'-DIAPONEUROSPORENE OXYGENASE"/>
    <property type="match status" value="1"/>
</dbReference>
<dbReference type="PROSITE" id="PS00982">
    <property type="entry name" value="PHYTOENE_DH"/>
    <property type="match status" value="1"/>
</dbReference>
<dbReference type="RefSeq" id="WP_074553204.1">
    <property type="nucleotide sequence ID" value="NZ_CP119563.1"/>
</dbReference>
<proteinExistence type="inferred from homology"/>
<evidence type="ECO:0000259" key="6">
    <source>
        <dbReference type="Pfam" id="PF01593"/>
    </source>
</evidence>
<evidence type="ECO:0000256" key="3">
    <source>
        <dbReference type="ARBA" id="ARBA00022746"/>
    </source>
</evidence>
<dbReference type="GO" id="GO:0016627">
    <property type="term" value="F:oxidoreductase activity, acting on the CH-CH group of donors"/>
    <property type="evidence" value="ECO:0007669"/>
    <property type="project" value="UniProtKB-ARBA"/>
</dbReference>
<dbReference type="Pfam" id="PF01593">
    <property type="entry name" value="Amino_oxidase"/>
    <property type="match status" value="1"/>
</dbReference>
<comment type="pathway">
    <text evidence="1 5">Carotenoid biosynthesis.</text>
</comment>
<dbReference type="AlphaFoldDB" id="A0A1G7GGJ1"/>
<protein>
    <submittedName>
        <fullName evidence="7">1-hydroxycarotenoid 3,4-desaturase</fullName>
    </submittedName>
</protein>
<dbReference type="PRINTS" id="PR00411">
    <property type="entry name" value="PNDRDTASEI"/>
</dbReference>
<reference evidence="7 8" key="1">
    <citation type="submission" date="2016-10" db="EMBL/GenBank/DDBJ databases">
        <authorList>
            <person name="de Groot N.N."/>
        </authorList>
    </citation>
    <scope>NUCLEOTIDE SEQUENCE [LARGE SCALE GENOMIC DNA]</scope>
    <source>
        <strain evidence="8">DSM 938 / 37b4</strain>
    </source>
</reference>
<comment type="similarity">
    <text evidence="2 5">Belongs to the carotenoid/retinoid oxidoreductase family.</text>
</comment>
<dbReference type="EMBL" id="FNAY01000004">
    <property type="protein sequence ID" value="SDE87282.1"/>
    <property type="molecule type" value="Genomic_DNA"/>
</dbReference>
<dbReference type="NCBIfam" id="NF045637">
    <property type="entry name" value="carotdesatCrtDProt"/>
    <property type="match status" value="1"/>
</dbReference>
<dbReference type="InterPro" id="IPR008150">
    <property type="entry name" value="Phytoene_DH_bac_CS"/>
</dbReference>
<dbReference type="InterPro" id="IPR002937">
    <property type="entry name" value="Amino_oxidase"/>
</dbReference>
<evidence type="ECO:0000256" key="2">
    <source>
        <dbReference type="ARBA" id="ARBA00006046"/>
    </source>
</evidence>
<dbReference type="InterPro" id="IPR054841">
    <property type="entry name" value="carotdesatCrtD"/>
</dbReference>
<evidence type="ECO:0000256" key="1">
    <source>
        <dbReference type="ARBA" id="ARBA00004829"/>
    </source>
</evidence>
<dbReference type="Proteomes" id="UP000183812">
    <property type="component" value="Unassembled WGS sequence"/>
</dbReference>
<keyword evidence="4 5" id="KW-0560">Oxidoreductase</keyword>
<accession>A0A1G7GGJ1</accession>
<dbReference type="PANTHER" id="PTHR43734">
    <property type="entry name" value="PHYTOENE DESATURASE"/>
    <property type="match status" value="1"/>
</dbReference>
<dbReference type="OrthoDB" id="9774675at2"/>
<organism evidence="7 8">
    <name type="scientific">Rhodobacter capsulatus</name>
    <name type="common">Rhodopseudomonas capsulata</name>
    <dbReference type="NCBI Taxonomy" id="1061"/>
    <lineage>
        <taxon>Bacteria</taxon>
        <taxon>Pseudomonadati</taxon>
        <taxon>Pseudomonadota</taxon>
        <taxon>Alphaproteobacteria</taxon>
        <taxon>Rhodobacterales</taxon>
        <taxon>Rhodobacter group</taxon>
        <taxon>Rhodobacter</taxon>
    </lineage>
</organism>
<gene>
    <name evidence="7" type="ORF">SAMN04244550_01255</name>
</gene>
<evidence type="ECO:0000313" key="7">
    <source>
        <dbReference type="EMBL" id="SDE87282.1"/>
    </source>
</evidence>